<evidence type="ECO:0000259" key="2">
    <source>
        <dbReference type="Pfam" id="PF08906"/>
    </source>
</evidence>
<gene>
    <name evidence="3" type="ORF">IFE08_08825</name>
</gene>
<organism evidence="3 4">
    <name type="scientific">Treponema pedis</name>
    <dbReference type="NCBI Taxonomy" id="409322"/>
    <lineage>
        <taxon>Bacteria</taxon>
        <taxon>Pseudomonadati</taxon>
        <taxon>Spirochaetota</taxon>
        <taxon>Spirochaetia</taxon>
        <taxon>Spirochaetales</taxon>
        <taxon>Treponemataceae</taxon>
        <taxon>Treponema</taxon>
    </lineage>
</organism>
<name>A0A7S7AVL9_9SPIR</name>
<accession>A0A7S7AVL9</accession>
<evidence type="ECO:0000259" key="1">
    <source>
        <dbReference type="Pfam" id="PF08887"/>
    </source>
</evidence>
<evidence type="ECO:0000313" key="4">
    <source>
        <dbReference type="Proteomes" id="UP000593915"/>
    </source>
</evidence>
<feature type="domain" description="GAD-related" evidence="1">
    <location>
        <begin position="13"/>
        <end position="100"/>
    </location>
</feature>
<protein>
    <submittedName>
        <fullName evidence="3">DUF1851 domain-containing protein</fullName>
    </submittedName>
</protein>
<evidence type="ECO:0000313" key="3">
    <source>
        <dbReference type="EMBL" id="QOW59962.1"/>
    </source>
</evidence>
<feature type="domain" description="T6SS immunity protein Tdi1 C-terminal" evidence="2">
    <location>
        <begin position="151"/>
        <end position="207"/>
    </location>
</feature>
<dbReference type="Pfam" id="PF08906">
    <property type="entry name" value="T6SS_Tdi1_C"/>
    <property type="match status" value="1"/>
</dbReference>
<dbReference type="RefSeq" id="WP_194075587.1">
    <property type="nucleotide sequence ID" value="NZ_CP061839.1"/>
</dbReference>
<dbReference type="InterPro" id="IPR015002">
    <property type="entry name" value="T6SS_Tdi1_C"/>
</dbReference>
<dbReference type="EMBL" id="CP061839">
    <property type="protein sequence ID" value="QOW59962.1"/>
    <property type="molecule type" value="Genomic_DNA"/>
</dbReference>
<dbReference type="AlphaFoldDB" id="A0A7S7AVL9"/>
<sequence>MTNKLTNQEQKDIELFFDRNKDYIKYSDVPNELITKYTGLLPEPILEVWRRTGFGIYEHGFVQFVNPDEWEFVFDYIDVINDPVIIIGITALGDLITWEGLGMGGQGNHINVIFINDCDDDVVGGKDPAFWLGYDFDINMEDEAHEDFEYNVKEFRSKNYQKIKRVLPPLKYGECYGYTPIPALGGKKTYKTLKIVDAKTYVDMIGQAVGKIIDLS</sequence>
<dbReference type="Proteomes" id="UP000593915">
    <property type="component" value="Chromosome"/>
</dbReference>
<proteinExistence type="predicted"/>
<dbReference type="Pfam" id="PF08887">
    <property type="entry name" value="GAD-like"/>
    <property type="match status" value="1"/>
</dbReference>
<dbReference type="InterPro" id="IPR014983">
    <property type="entry name" value="GAD-rel"/>
</dbReference>
<reference evidence="3 4" key="1">
    <citation type="submission" date="2020-09" db="EMBL/GenBank/DDBJ databases">
        <title>Characterization of Treponema spp. from bovine digital dermatitis in Korea.</title>
        <authorList>
            <person name="Espiritu H.M."/>
            <person name="Cho Y.I."/>
            <person name="Mamuad L."/>
        </authorList>
    </citation>
    <scope>NUCLEOTIDE SEQUENCE [LARGE SCALE GENOMIC DNA]</scope>
    <source>
        <strain evidence="3 4">KS1</strain>
    </source>
</reference>